<sequence>MRDFMDIVECRSRLKNWLDALSDGLQPGRFRFCLGGSFVPTNGKEALVSTCYAMKAAWQSTIWDEWPKERKDGCIHFIQSFQNESGFFFDPWLDRQSSPSNWIEFVKFVCQRALGRGLSIRELKIRNVRAETRQSAASLLMIGAQLKTSLPLEATTPSEVRSYLEQFDWSQPWAAGSHLSHLIFFIAANKLFVNNAVKFEELIDEIEYFLLSIWNAEHGAWFNGRPSDQMKINGAMKILTGFQWLDRSYPDCRKLMDLALSLSFESDGCGFVNRLFVVHEAQKGVPLGYRDLDVHDLALKALEEIEKFFRMDGGFSFYVHGAQTHYYGAHVSDGRLVGDLHGAAMITWGIALSLALLGESDITDANQWRVHRP</sequence>
<dbReference type="SUPFAM" id="SSF48239">
    <property type="entry name" value="Terpenoid cyclases/Protein prenyltransferases"/>
    <property type="match status" value="1"/>
</dbReference>
<accession>A1AUH0</accession>
<evidence type="ECO:0000313" key="2">
    <source>
        <dbReference type="Proteomes" id="UP000006732"/>
    </source>
</evidence>
<dbReference type="InterPro" id="IPR008930">
    <property type="entry name" value="Terpenoid_cyclase/PrenylTrfase"/>
</dbReference>
<dbReference type="Proteomes" id="UP000006732">
    <property type="component" value="Chromosome"/>
</dbReference>
<keyword evidence="2" id="KW-1185">Reference proteome</keyword>
<dbReference type="HOGENOM" id="CLU_741565_0_0_7"/>
<dbReference type="EMBL" id="CP000482">
    <property type="protein sequence ID" value="ABL00991.1"/>
    <property type="molecule type" value="Genomic_DNA"/>
</dbReference>
<proteinExistence type="predicted"/>
<dbReference type="AlphaFoldDB" id="A1AUH0"/>
<name>A1AUH0_PELPD</name>
<gene>
    <name evidence="1" type="ordered locus">Ppro_3398</name>
</gene>
<dbReference type="KEGG" id="ppd:Ppro_3398"/>
<evidence type="ECO:0000313" key="1">
    <source>
        <dbReference type="EMBL" id="ABL00991.1"/>
    </source>
</evidence>
<dbReference type="STRING" id="338966.Ppro_3398"/>
<protein>
    <submittedName>
        <fullName evidence="1">Uncharacterized protein</fullName>
    </submittedName>
</protein>
<reference evidence="1 2" key="1">
    <citation type="submission" date="2006-10" db="EMBL/GenBank/DDBJ databases">
        <title>Complete sequence of chromosome of Pelobacter propionicus DSM 2379.</title>
        <authorList>
            <consortium name="US DOE Joint Genome Institute"/>
            <person name="Copeland A."/>
            <person name="Lucas S."/>
            <person name="Lapidus A."/>
            <person name="Barry K."/>
            <person name="Detter J.C."/>
            <person name="Glavina del Rio T."/>
            <person name="Hammon N."/>
            <person name="Israni S."/>
            <person name="Dalin E."/>
            <person name="Tice H."/>
            <person name="Pitluck S."/>
            <person name="Saunders E."/>
            <person name="Brettin T."/>
            <person name="Bruce D."/>
            <person name="Han C."/>
            <person name="Tapia R."/>
            <person name="Schmutz J."/>
            <person name="Larimer F."/>
            <person name="Land M."/>
            <person name="Hauser L."/>
            <person name="Kyrpides N."/>
            <person name="Kim E."/>
            <person name="Lovley D."/>
            <person name="Richardson P."/>
        </authorList>
    </citation>
    <scope>NUCLEOTIDE SEQUENCE [LARGE SCALE GENOMIC DNA]</scope>
    <source>
        <strain evidence="2">DSM 2379 / NBRC 103807 / OttBd1</strain>
    </source>
</reference>
<organism evidence="1 2">
    <name type="scientific">Pelobacter propionicus (strain DSM 2379 / NBRC 103807 / OttBd1)</name>
    <dbReference type="NCBI Taxonomy" id="338966"/>
    <lineage>
        <taxon>Bacteria</taxon>
        <taxon>Pseudomonadati</taxon>
        <taxon>Thermodesulfobacteriota</taxon>
        <taxon>Desulfuromonadia</taxon>
        <taxon>Desulfuromonadales</taxon>
        <taxon>Desulfuromonadaceae</taxon>
        <taxon>Pelobacter</taxon>
    </lineage>
</organism>